<feature type="compositionally biased region" description="Polar residues" evidence="2">
    <location>
        <begin position="198"/>
        <end position="207"/>
    </location>
</feature>
<feature type="compositionally biased region" description="Polar residues" evidence="2">
    <location>
        <begin position="1"/>
        <end position="10"/>
    </location>
</feature>
<dbReference type="OMA" id="DSRICAN"/>
<dbReference type="SUPFAM" id="SSF56219">
    <property type="entry name" value="DNase I-like"/>
    <property type="match status" value="1"/>
</dbReference>
<reference evidence="5" key="1">
    <citation type="submission" date="2025-08" db="UniProtKB">
        <authorList>
            <consortium name="RefSeq"/>
        </authorList>
    </citation>
    <scope>IDENTIFICATION</scope>
</reference>
<dbReference type="InterPro" id="IPR036691">
    <property type="entry name" value="Endo/exonu/phosph_ase_sf"/>
</dbReference>
<dbReference type="GO" id="GO:0003824">
    <property type="term" value="F:catalytic activity"/>
    <property type="evidence" value="ECO:0007669"/>
    <property type="project" value="InterPro"/>
</dbReference>
<feature type="region of interest" description="Disordered" evidence="2">
    <location>
        <begin position="161"/>
        <end position="255"/>
    </location>
</feature>
<dbReference type="AlphaFoldDB" id="A0A1S4EMV5"/>
<dbReference type="RefSeq" id="XP_017303508.1">
    <property type="nucleotide sequence ID" value="XM_017448019.1"/>
</dbReference>
<dbReference type="InterPro" id="IPR001878">
    <property type="entry name" value="Znf_CCHC"/>
</dbReference>
<dbReference type="PANTHER" id="PTHR33273:SF2">
    <property type="entry name" value="ENDONUCLEASE_EXONUCLEASE_PHOSPHATASE DOMAIN-CONTAINING PROTEIN"/>
    <property type="match status" value="1"/>
</dbReference>
<keyword evidence="4" id="KW-1185">Reference proteome</keyword>
<dbReference type="GO" id="GO:0008270">
    <property type="term" value="F:zinc ion binding"/>
    <property type="evidence" value="ECO:0007669"/>
    <property type="project" value="UniProtKB-KW"/>
</dbReference>
<evidence type="ECO:0000313" key="5">
    <source>
        <dbReference type="RefSeq" id="XP_017303508.1"/>
    </source>
</evidence>
<evidence type="ECO:0000256" key="2">
    <source>
        <dbReference type="SAM" id="MobiDB-lite"/>
    </source>
</evidence>
<feature type="compositionally biased region" description="Basic and acidic residues" evidence="2">
    <location>
        <begin position="68"/>
        <end position="87"/>
    </location>
</feature>
<dbReference type="PANTHER" id="PTHR33273">
    <property type="entry name" value="DOMAIN-CONTAINING PROTEIN, PUTATIVE-RELATED"/>
    <property type="match status" value="1"/>
</dbReference>
<gene>
    <name evidence="5" type="primary">LOC108253656</name>
</gene>
<dbReference type="GO" id="GO:0003676">
    <property type="term" value="F:nucleic acid binding"/>
    <property type="evidence" value="ECO:0007669"/>
    <property type="project" value="InterPro"/>
</dbReference>
<evidence type="ECO:0000313" key="4">
    <source>
        <dbReference type="Proteomes" id="UP000079169"/>
    </source>
</evidence>
<dbReference type="PaxDb" id="121845-A0A1S4EMV5"/>
<dbReference type="Proteomes" id="UP000079169">
    <property type="component" value="Unplaced"/>
</dbReference>
<protein>
    <submittedName>
        <fullName evidence="5">Uncharacterized protein LOC108253656</fullName>
    </submittedName>
</protein>
<dbReference type="Pfam" id="PF14529">
    <property type="entry name" value="Exo_endo_phos_2"/>
    <property type="match status" value="1"/>
</dbReference>
<evidence type="ECO:0000259" key="3">
    <source>
        <dbReference type="PROSITE" id="PS50158"/>
    </source>
</evidence>
<feature type="domain" description="CCHC-type" evidence="3">
    <location>
        <begin position="416"/>
        <end position="431"/>
    </location>
</feature>
<keyword evidence="1" id="KW-0862">Zinc</keyword>
<keyword evidence="1" id="KW-0479">Metal-binding</keyword>
<evidence type="ECO:0000256" key="1">
    <source>
        <dbReference type="PROSITE-ProRule" id="PRU00047"/>
    </source>
</evidence>
<feature type="compositionally biased region" description="Basic and acidic residues" evidence="2">
    <location>
        <begin position="39"/>
        <end position="56"/>
    </location>
</feature>
<organism evidence="4 5">
    <name type="scientific">Diaphorina citri</name>
    <name type="common">Asian citrus psyllid</name>
    <dbReference type="NCBI Taxonomy" id="121845"/>
    <lineage>
        <taxon>Eukaryota</taxon>
        <taxon>Metazoa</taxon>
        <taxon>Ecdysozoa</taxon>
        <taxon>Arthropoda</taxon>
        <taxon>Hexapoda</taxon>
        <taxon>Insecta</taxon>
        <taxon>Pterygota</taxon>
        <taxon>Neoptera</taxon>
        <taxon>Paraneoptera</taxon>
        <taxon>Hemiptera</taxon>
        <taxon>Sternorrhyncha</taxon>
        <taxon>Psylloidea</taxon>
        <taxon>Psyllidae</taxon>
        <taxon>Diaphorininae</taxon>
        <taxon>Diaphorina</taxon>
    </lineage>
</organism>
<dbReference type="Gene3D" id="3.60.10.10">
    <property type="entry name" value="Endonuclease/exonuclease/phosphatase"/>
    <property type="match status" value="1"/>
</dbReference>
<sequence length="917" mass="102671">MELNSPSSDISDAESVVTISGHKPKDKRKRVDLSSSSPDCEKSPPNKKGAPEKAPTKDTNSIRSRKKGEKDAPSSKTNKNDPGEAMDRMASQIDELEKYLISKKGGRITVQMMEHLSLKFSETREALDSLKRTFIDEVRQAVAVDISDLVDKAIAKKLSERSRTPLANRPGARAIQPASLTKQPPAARPPAVDVATAGPSSAWQTVTGRRKTMSQVLRDAPDPPPQPPVSNAPKTPKRRKRLRKKKSNKPFSPRVGILIQPKEGETVEAVKDKITKVADPSKMGIGVQKVIRSREGLRIEVVKTDTTKDKLEVLSRELQNHGYITKSLEEHRLPRVAILGADPATAAEDVLLAVSSQLSVPTGEISCHHNYKTREGSITWVLEVSPSVRLTMLARKRIFLGWRCCRVSDHLRITLCYKCLAYGHMAKDCTNAELCSHCAGKHSKTQCPNMSKPPICGVCGPGKKASHHPGSNKCPTHLRKLEMFRKTIHYGNINLDNSRYANTELAGFVHKNDIDILLLQEPYTSNTALGRRIPVLQKNARVAFGKVCETDGRVYSCVMAANPRMGVMEIPSLTCEYLTVVQVHVPWGQFTEAPLYIISGYFRLNVPIERILAKLEAILEVLDGAHIIIAADSNARSPLWHDPHGNTCPKGAILERFISAHDLRVHNTPNLLTTFQSHAGQTNIDVTLSTRDIPVPVVRWNVHDDATSSNHRLITFSLEVDSGTEEVDEDRMRFNLKDADWGKLGRVLRTKLSQAPPVEPGLSQKDFIDSTVAELTKVYQNTCTETLKRTRLPRYKKTIWWSFRLERMKKRNVRLRRTYQRTMDADLRAQRASVWRAFQARYKNAIREARENSYERATLDDLQKNPFGMLYKTSAKKYSCKRMLAAVRTADSGDTLTIEATLQAYLNALVPSDEHDR</sequence>
<proteinExistence type="predicted"/>
<dbReference type="InterPro" id="IPR005135">
    <property type="entry name" value="Endo/exonuclease/phosphatase"/>
</dbReference>
<dbReference type="GeneID" id="108253656"/>
<feature type="region of interest" description="Disordered" evidence="2">
    <location>
        <begin position="1"/>
        <end position="91"/>
    </location>
</feature>
<name>A0A1S4EMV5_DIACI</name>
<feature type="compositionally biased region" description="Basic residues" evidence="2">
    <location>
        <begin position="235"/>
        <end position="248"/>
    </location>
</feature>
<accession>A0A1S4EMV5</accession>
<feature type="non-terminal residue" evidence="5">
    <location>
        <position position="917"/>
    </location>
</feature>
<dbReference type="STRING" id="121845.A0A1S4EMV5"/>
<dbReference type="SMART" id="SM00343">
    <property type="entry name" value="ZnF_C2HC"/>
    <property type="match status" value="2"/>
</dbReference>
<dbReference type="PROSITE" id="PS50158">
    <property type="entry name" value="ZF_CCHC"/>
    <property type="match status" value="1"/>
</dbReference>
<dbReference type="KEGG" id="dci:108253656"/>
<keyword evidence="1" id="KW-0863">Zinc-finger</keyword>